<dbReference type="PROSITE" id="PS50948">
    <property type="entry name" value="PAN"/>
    <property type="match status" value="1"/>
</dbReference>
<evidence type="ECO:0000313" key="2">
    <source>
        <dbReference type="EMBL" id="CAB3995390.1"/>
    </source>
</evidence>
<dbReference type="EMBL" id="CACRXK020002655">
    <property type="protein sequence ID" value="CAB3995390.1"/>
    <property type="molecule type" value="Genomic_DNA"/>
</dbReference>
<evidence type="ECO:0000256" key="1">
    <source>
        <dbReference type="SAM" id="MobiDB-lite"/>
    </source>
</evidence>
<feature type="non-terminal residue" evidence="2">
    <location>
        <position position="177"/>
    </location>
</feature>
<reference evidence="2" key="1">
    <citation type="submission" date="2020-04" db="EMBL/GenBank/DDBJ databases">
        <authorList>
            <person name="Alioto T."/>
            <person name="Alioto T."/>
            <person name="Gomez Garrido J."/>
        </authorList>
    </citation>
    <scope>NUCLEOTIDE SEQUENCE</scope>
    <source>
        <strain evidence="2">A484AB</strain>
    </source>
</reference>
<keyword evidence="3" id="KW-1185">Reference proteome</keyword>
<comment type="caution">
    <text evidence="2">The sequence shown here is derived from an EMBL/GenBank/DDBJ whole genome shotgun (WGS) entry which is preliminary data.</text>
</comment>
<feature type="compositionally biased region" description="Basic residues" evidence="1">
    <location>
        <begin position="158"/>
        <end position="177"/>
    </location>
</feature>
<accession>A0A7D9DZU7</accession>
<dbReference type="AlphaFoldDB" id="A0A7D9DZU7"/>
<sequence length="177" mass="20234">LAAIILATLSYTLALNSRPQLTIKAVKNKRFDDSYIGETFDTGNIADCLEHCLEDCRCQSFQICGGTKCQLCSSHKEENSSLLHDNNTCIYAMYEMRNAQIFDDHCSTIHCPKKHNCCQQQSDLCPENTICKPFNSPKKPWKRFICECGAGHSSAKQPSRRRGGGGWWGRRRRRRRR</sequence>
<feature type="region of interest" description="Disordered" evidence="1">
    <location>
        <begin position="151"/>
        <end position="177"/>
    </location>
</feature>
<proteinExistence type="predicted"/>
<dbReference type="OrthoDB" id="6079678at2759"/>
<dbReference type="Proteomes" id="UP001152795">
    <property type="component" value="Unassembled WGS sequence"/>
</dbReference>
<gene>
    <name evidence="2" type="ORF">PACLA_8A011805</name>
</gene>
<protein>
    <submittedName>
        <fullName evidence="2">Uncharacterized protein</fullName>
    </submittedName>
</protein>
<dbReference type="InterPro" id="IPR003609">
    <property type="entry name" value="Pan_app"/>
</dbReference>
<name>A0A7D9DZU7_PARCT</name>
<organism evidence="2 3">
    <name type="scientific">Paramuricea clavata</name>
    <name type="common">Red gorgonian</name>
    <name type="synonym">Violescent sea-whip</name>
    <dbReference type="NCBI Taxonomy" id="317549"/>
    <lineage>
        <taxon>Eukaryota</taxon>
        <taxon>Metazoa</taxon>
        <taxon>Cnidaria</taxon>
        <taxon>Anthozoa</taxon>
        <taxon>Octocorallia</taxon>
        <taxon>Malacalcyonacea</taxon>
        <taxon>Plexauridae</taxon>
        <taxon>Paramuricea</taxon>
    </lineage>
</organism>
<evidence type="ECO:0000313" key="3">
    <source>
        <dbReference type="Proteomes" id="UP001152795"/>
    </source>
</evidence>